<accession>A0A9Q9AQQ6</accession>
<dbReference type="EMBL" id="CP099420">
    <property type="protein sequence ID" value="USW50473.1"/>
    <property type="molecule type" value="Genomic_DNA"/>
</dbReference>
<feature type="compositionally biased region" description="Basic residues" evidence="1">
    <location>
        <begin position="409"/>
        <end position="423"/>
    </location>
</feature>
<evidence type="ECO:0000313" key="2">
    <source>
        <dbReference type="EMBL" id="USW50473.1"/>
    </source>
</evidence>
<keyword evidence="3" id="KW-1185">Reference proteome</keyword>
<feature type="region of interest" description="Disordered" evidence="1">
    <location>
        <begin position="398"/>
        <end position="425"/>
    </location>
</feature>
<proteinExistence type="predicted"/>
<evidence type="ECO:0000256" key="1">
    <source>
        <dbReference type="SAM" id="MobiDB-lite"/>
    </source>
</evidence>
<organism evidence="2 3">
    <name type="scientific">Septoria linicola</name>
    <dbReference type="NCBI Taxonomy" id="215465"/>
    <lineage>
        <taxon>Eukaryota</taxon>
        <taxon>Fungi</taxon>
        <taxon>Dikarya</taxon>
        <taxon>Ascomycota</taxon>
        <taxon>Pezizomycotina</taxon>
        <taxon>Dothideomycetes</taxon>
        <taxon>Dothideomycetidae</taxon>
        <taxon>Mycosphaerellales</taxon>
        <taxon>Mycosphaerellaceae</taxon>
        <taxon>Septoria</taxon>
    </lineage>
</organism>
<evidence type="ECO:0000313" key="3">
    <source>
        <dbReference type="Proteomes" id="UP001056384"/>
    </source>
</evidence>
<name>A0A9Q9AQQ6_9PEZI</name>
<gene>
    <name evidence="2" type="ORF">Slin15195_G037920</name>
</gene>
<sequence length="460" mass="51855">MDTSNPTTEVADAAGMRADGHAVTESYEINAAVAIPNKMLETSCFDSRALEEVPLAGSDTEFEPATCDRANQSLNNNDCRLTGAVIHHLSSGEAFPSGKTFWRKVAKTYSQRPLRGITKQLATRYEQVREKAIMKYGTGADERGKFPGTYVKRSERTVVDDLSRHFKKIDIEKAGNKQQQRLLSRHSRLIQIVIDQIQSEEMFNNAYDFWGRAAQLLYERPKKTGWTRIRNLYDRMLRDTAIREYGQIADERGRYPWQIQENVAKLTTETRMDIDFNDLTQSMPSNAETLTPVGQQLTETVINTLSQAKSGQAVFEDEVAFWNTVAAAMGYGGDRAGLRTKKQYGRIQATAIAIYGETADERGRFKQAIFPKKGRTVEQEEQRREKLMRLRAQASARLAEIGGSGQAKPKGRDRNRKRQRQMKRIQEFGMSVDTLDPTDATAECIEGTAHGDGAEIDMVM</sequence>
<reference evidence="2" key="1">
    <citation type="submission" date="2022-06" db="EMBL/GenBank/DDBJ databases">
        <title>Complete genome sequences of two strains of the flax pathogen Septoria linicola.</title>
        <authorList>
            <person name="Lapalu N."/>
            <person name="Simon A."/>
            <person name="Demenou B."/>
            <person name="Paumier D."/>
            <person name="Guillot M.-P."/>
            <person name="Gout L."/>
            <person name="Valade R."/>
        </authorList>
    </citation>
    <scope>NUCLEOTIDE SEQUENCE</scope>
    <source>
        <strain evidence="2">SE15195</strain>
    </source>
</reference>
<dbReference type="Proteomes" id="UP001056384">
    <property type="component" value="Chromosome 3"/>
</dbReference>
<protein>
    <submittedName>
        <fullName evidence="2">Uncharacterized protein</fullName>
    </submittedName>
</protein>
<dbReference type="AlphaFoldDB" id="A0A9Q9AQQ6"/>